<dbReference type="Gene3D" id="3.30.30.30">
    <property type="match status" value="1"/>
</dbReference>
<keyword evidence="2" id="KW-1185">Reference proteome</keyword>
<gene>
    <name evidence="1" type="ORF">FKW44_017872</name>
</gene>
<dbReference type="EMBL" id="CP045901">
    <property type="protein sequence ID" value="QQP37571.1"/>
    <property type="molecule type" value="Genomic_DNA"/>
</dbReference>
<dbReference type="AlphaFoldDB" id="A0A7T8JXA1"/>
<proteinExistence type="predicted"/>
<evidence type="ECO:0000313" key="1">
    <source>
        <dbReference type="EMBL" id="QQP37571.1"/>
    </source>
</evidence>
<dbReference type="Proteomes" id="UP000595437">
    <property type="component" value="Chromosome 12"/>
</dbReference>
<organism evidence="1 2">
    <name type="scientific">Caligus rogercresseyi</name>
    <name type="common">Sea louse</name>
    <dbReference type="NCBI Taxonomy" id="217165"/>
    <lineage>
        <taxon>Eukaryota</taxon>
        <taxon>Metazoa</taxon>
        <taxon>Ecdysozoa</taxon>
        <taxon>Arthropoda</taxon>
        <taxon>Crustacea</taxon>
        <taxon>Multicrustacea</taxon>
        <taxon>Hexanauplia</taxon>
        <taxon>Copepoda</taxon>
        <taxon>Siphonostomatoida</taxon>
        <taxon>Caligidae</taxon>
        <taxon>Caligus</taxon>
    </lineage>
</organism>
<feature type="non-terminal residue" evidence="1">
    <location>
        <position position="73"/>
    </location>
</feature>
<dbReference type="Gene3D" id="3.30.420.40">
    <property type="match status" value="1"/>
</dbReference>
<accession>A0A7T8JXA1</accession>
<feature type="non-terminal residue" evidence="1">
    <location>
        <position position="1"/>
    </location>
</feature>
<dbReference type="OrthoDB" id="10262720at2759"/>
<evidence type="ECO:0000313" key="2">
    <source>
        <dbReference type="Proteomes" id="UP000595437"/>
    </source>
</evidence>
<sequence length="73" mass="8390">PNVESKRKSVTAVSIRDGQRTFGSEALNNCVRFPKTCYAYFLDLLAKPLNHPIVKDFQSKFPYLSSWKTPPRE</sequence>
<reference evidence="2" key="1">
    <citation type="submission" date="2021-01" db="EMBL/GenBank/DDBJ databases">
        <title>Caligus Genome Assembly.</title>
        <authorList>
            <person name="Gallardo-Escarate C."/>
        </authorList>
    </citation>
    <scope>NUCLEOTIDE SEQUENCE [LARGE SCALE GENOMIC DNA]</scope>
</reference>
<name>A0A7T8JXA1_CALRO</name>
<dbReference type="SUPFAM" id="SSF53067">
    <property type="entry name" value="Actin-like ATPase domain"/>
    <property type="match status" value="1"/>
</dbReference>
<dbReference type="InterPro" id="IPR043129">
    <property type="entry name" value="ATPase_NBD"/>
</dbReference>
<protein>
    <submittedName>
        <fullName evidence="1">Uncharacterized protein</fullName>
    </submittedName>
</protein>